<proteinExistence type="predicted"/>
<reference evidence="1" key="1">
    <citation type="submission" date="2020-11" db="EMBL/GenBank/DDBJ databases">
        <authorList>
            <person name="Whitehead M."/>
        </authorList>
    </citation>
    <scope>NUCLEOTIDE SEQUENCE</scope>
    <source>
        <strain evidence="1">EGII</strain>
    </source>
</reference>
<keyword evidence="2" id="KW-1185">Reference proteome</keyword>
<evidence type="ECO:0000313" key="1">
    <source>
        <dbReference type="EMBL" id="CAD6993631.1"/>
    </source>
</evidence>
<accession>A0A811U4I7</accession>
<organism evidence="1 2">
    <name type="scientific">Ceratitis capitata</name>
    <name type="common">Mediterranean fruit fly</name>
    <name type="synonym">Tephritis capitata</name>
    <dbReference type="NCBI Taxonomy" id="7213"/>
    <lineage>
        <taxon>Eukaryota</taxon>
        <taxon>Metazoa</taxon>
        <taxon>Ecdysozoa</taxon>
        <taxon>Arthropoda</taxon>
        <taxon>Hexapoda</taxon>
        <taxon>Insecta</taxon>
        <taxon>Pterygota</taxon>
        <taxon>Neoptera</taxon>
        <taxon>Endopterygota</taxon>
        <taxon>Diptera</taxon>
        <taxon>Brachycera</taxon>
        <taxon>Muscomorpha</taxon>
        <taxon>Tephritoidea</taxon>
        <taxon>Tephritidae</taxon>
        <taxon>Ceratitis</taxon>
        <taxon>Ceratitis</taxon>
    </lineage>
</organism>
<dbReference type="EMBL" id="CAJHJT010000001">
    <property type="protein sequence ID" value="CAD6993631.1"/>
    <property type="molecule type" value="Genomic_DNA"/>
</dbReference>
<gene>
    <name evidence="1" type="ORF">CCAP1982_LOCUS2441</name>
</gene>
<sequence length="84" mass="9277">MKEDEWPMNGRILKLHACATAAIDLCTVPFWSGTFTHRLAIATHSLTHSATLHAVELQQLVAQVKLPQAGEQSGRQTTQAVFYC</sequence>
<comment type="caution">
    <text evidence="1">The sequence shown here is derived from an EMBL/GenBank/DDBJ whole genome shotgun (WGS) entry which is preliminary data.</text>
</comment>
<name>A0A811U4I7_CERCA</name>
<evidence type="ECO:0000313" key="2">
    <source>
        <dbReference type="Proteomes" id="UP000606786"/>
    </source>
</evidence>
<protein>
    <submittedName>
        <fullName evidence="1">(Mediterranean fruit fly) hypothetical protein</fullName>
    </submittedName>
</protein>
<dbReference type="AlphaFoldDB" id="A0A811U4I7"/>
<dbReference type="Proteomes" id="UP000606786">
    <property type="component" value="Unassembled WGS sequence"/>
</dbReference>